<dbReference type="PANTHER" id="PTHR47651">
    <property type="entry name" value="NAD-DEPENDENT HISTONE DEACETYLASE HST4"/>
    <property type="match status" value="1"/>
</dbReference>
<name>A0A9P7YTD4_9HELO</name>
<evidence type="ECO:0000256" key="1">
    <source>
        <dbReference type="ARBA" id="ARBA00006924"/>
    </source>
</evidence>
<keyword evidence="2" id="KW-0808">Transferase</keyword>
<feature type="region of interest" description="Disordered" evidence="5">
    <location>
        <begin position="458"/>
        <end position="537"/>
    </location>
</feature>
<proteinExistence type="inferred from homology"/>
<evidence type="ECO:0000256" key="4">
    <source>
        <dbReference type="PROSITE-ProRule" id="PRU00236"/>
    </source>
</evidence>
<dbReference type="Proteomes" id="UP000824998">
    <property type="component" value="Unassembled WGS sequence"/>
</dbReference>
<dbReference type="Pfam" id="PF02146">
    <property type="entry name" value="SIR2"/>
    <property type="match status" value="1"/>
</dbReference>
<dbReference type="InterPro" id="IPR026591">
    <property type="entry name" value="Sirtuin_cat_small_dom_sf"/>
</dbReference>
<feature type="domain" description="Deacetylase sirtuin-type" evidence="6">
    <location>
        <begin position="97"/>
        <end position="398"/>
    </location>
</feature>
<feature type="active site" description="Proton acceptor" evidence="4">
    <location>
        <position position="241"/>
    </location>
</feature>
<reference evidence="7" key="1">
    <citation type="journal article" date="2021" name="IMA Fungus">
        <title>Genomic characterization of three marine fungi, including Emericellopsis atlantica sp. nov. with signatures of a generalist lifestyle and marine biomass degradation.</title>
        <authorList>
            <person name="Hagestad O.C."/>
            <person name="Hou L."/>
            <person name="Andersen J.H."/>
            <person name="Hansen E.H."/>
            <person name="Altermark B."/>
            <person name="Li C."/>
            <person name="Kuhnert E."/>
            <person name="Cox R.J."/>
            <person name="Crous P.W."/>
            <person name="Spatafora J.W."/>
            <person name="Lail K."/>
            <person name="Amirebrahimi M."/>
            <person name="Lipzen A."/>
            <person name="Pangilinan J."/>
            <person name="Andreopoulos W."/>
            <person name="Hayes R.D."/>
            <person name="Ng V."/>
            <person name="Grigoriev I.V."/>
            <person name="Jackson S.A."/>
            <person name="Sutton T.D.S."/>
            <person name="Dobson A.D.W."/>
            <person name="Rama T."/>
        </authorList>
    </citation>
    <scope>NUCLEOTIDE SEQUENCE</scope>
    <source>
        <strain evidence="7">TRa018bII</strain>
    </source>
</reference>
<dbReference type="InterPro" id="IPR003000">
    <property type="entry name" value="Sirtuin"/>
</dbReference>
<evidence type="ECO:0000313" key="7">
    <source>
        <dbReference type="EMBL" id="KAG9239484.1"/>
    </source>
</evidence>
<protein>
    <submittedName>
        <fullName evidence="7">DHS-like NAD/FAD-binding domain-containing protein</fullName>
    </submittedName>
</protein>
<feature type="compositionally biased region" description="Polar residues" evidence="5">
    <location>
        <begin position="490"/>
        <end position="500"/>
    </location>
</feature>
<feature type="compositionally biased region" description="Low complexity" evidence="5">
    <location>
        <begin position="10"/>
        <end position="38"/>
    </location>
</feature>
<evidence type="ECO:0000313" key="8">
    <source>
        <dbReference type="Proteomes" id="UP000824998"/>
    </source>
</evidence>
<evidence type="ECO:0000256" key="3">
    <source>
        <dbReference type="ARBA" id="ARBA00023027"/>
    </source>
</evidence>
<keyword evidence="4" id="KW-0862">Zinc</keyword>
<feature type="region of interest" description="Disordered" evidence="5">
    <location>
        <begin position="1"/>
        <end position="77"/>
    </location>
</feature>
<keyword evidence="3" id="KW-0520">NAD</keyword>
<feature type="compositionally biased region" description="Basic residues" evidence="5">
    <location>
        <begin position="471"/>
        <end position="481"/>
    </location>
</feature>
<dbReference type="EMBL" id="MU251358">
    <property type="protein sequence ID" value="KAG9239484.1"/>
    <property type="molecule type" value="Genomic_DNA"/>
</dbReference>
<evidence type="ECO:0000256" key="2">
    <source>
        <dbReference type="ARBA" id="ARBA00022679"/>
    </source>
</evidence>
<keyword evidence="4" id="KW-0479">Metal-binding</keyword>
<dbReference type="SUPFAM" id="SSF52467">
    <property type="entry name" value="DHS-like NAD/FAD-binding domain"/>
    <property type="match status" value="1"/>
</dbReference>
<gene>
    <name evidence="7" type="ORF">BJ875DRAFT_414147</name>
</gene>
<evidence type="ECO:0000259" key="6">
    <source>
        <dbReference type="PROSITE" id="PS50305"/>
    </source>
</evidence>
<comment type="similarity">
    <text evidence="1">Belongs to the sirtuin family. Class I subfamily.</text>
</comment>
<feature type="binding site" evidence="4">
    <location>
        <position position="274"/>
    </location>
    <ligand>
        <name>Zn(2+)</name>
        <dbReference type="ChEBI" id="CHEBI:29105"/>
    </ligand>
</feature>
<dbReference type="InterPro" id="IPR029035">
    <property type="entry name" value="DHS-like_NAD/FAD-binding_dom"/>
</dbReference>
<feature type="compositionally biased region" description="Basic and acidic residues" evidence="5">
    <location>
        <begin position="54"/>
        <end position="67"/>
    </location>
</feature>
<dbReference type="PANTHER" id="PTHR47651:SF17">
    <property type="entry name" value="DEACETYLASE SIRTUIN-TYPE DOMAIN-CONTAINING PROTEIN"/>
    <property type="match status" value="1"/>
</dbReference>
<dbReference type="OrthoDB" id="2919105at2759"/>
<dbReference type="PROSITE" id="PS50305">
    <property type="entry name" value="SIRTUIN"/>
    <property type="match status" value="1"/>
</dbReference>
<dbReference type="AlphaFoldDB" id="A0A9P7YTD4"/>
<feature type="binding site" evidence="4">
    <location>
        <position position="271"/>
    </location>
    <ligand>
        <name>Zn(2+)</name>
        <dbReference type="ChEBI" id="CHEBI:29105"/>
    </ligand>
</feature>
<dbReference type="Gene3D" id="3.40.50.1220">
    <property type="entry name" value="TPP-binding domain"/>
    <property type="match status" value="1"/>
</dbReference>
<dbReference type="Gene3D" id="3.30.1600.10">
    <property type="entry name" value="SIR2/SIRT2 'Small Domain"/>
    <property type="match status" value="1"/>
</dbReference>
<dbReference type="GO" id="GO:0070403">
    <property type="term" value="F:NAD+ binding"/>
    <property type="evidence" value="ECO:0007669"/>
    <property type="project" value="InterPro"/>
</dbReference>
<dbReference type="InterPro" id="IPR026590">
    <property type="entry name" value="Ssirtuin_cat_dom"/>
</dbReference>
<sequence>MSVNAVDAMSVGSSPLSSLSSSPLSSVASRSPTPSTNYPSPPSSHESENGSQKRLAEGAPSREDPPEKRRKVATPKELTTEYLNIRALNESSDDAFHKTEETKLRKLTEVLRSKRKIVVIAGAGISVSAGIPDFRSSTGLFSTLKNDHKLKASGKQLFDADVYRNNDSTASFHAMVREMSELTKKAVPTPFHHMLATLAEEGRLMRLYSQNVDGIEIGLKPLETTVPLNRKGPWPKTVQVHGGLQKMECNKCGQLYDFDGSLFDGPITPSCMECEERDGLRHLSGMRSHGIGCLRPRMVLYNEDNPDALAIGAVNLADIKNRPDAVIVVGTSLKVPGIRRLAKELCAVTRDRRGGFTAWVNLDQPPVGPDLKDCWDMVVQAECDDIARHVGLPQWDDKDCGEYRVVAGETAPKNLVGVVVESKPAVDIVQGIMTPIDSPRPLSPTPLTNMVKLKQTQIAPLPKYAGVTKSGKPKQKPGRKTQPKDGRTPLPNSKPKNPITNAFAMTKTKVATQKPQPPLTDVQSSKPAAAPSGPMRPISPYDSRTNADMPIMSPHTPVVEIASYNHRDTISPKGKLPTGMGNLID</sequence>
<evidence type="ECO:0000256" key="5">
    <source>
        <dbReference type="SAM" id="MobiDB-lite"/>
    </source>
</evidence>
<accession>A0A9P7YTD4</accession>
<dbReference type="GO" id="GO:0046872">
    <property type="term" value="F:metal ion binding"/>
    <property type="evidence" value="ECO:0007669"/>
    <property type="project" value="UniProtKB-KW"/>
</dbReference>
<dbReference type="GO" id="GO:0016740">
    <property type="term" value="F:transferase activity"/>
    <property type="evidence" value="ECO:0007669"/>
    <property type="project" value="UniProtKB-KW"/>
</dbReference>
<feature type="binding site" evidence="4">
    <location>
        <position position="252"/>
    </location>
    <ligand>
        <name>Zn(2+)</name>
        <dbReference type="ChEBI" id="CHEBI:29105"/>
    </ligand>
</feature>
<comment type="caution">
    <text evidence="7">The sequence shown here is derived from an EMBL/GenBank/DDBJ whole genome shotgun (WGS) entry which is preliminary data.</text>
</comment>
<organism evidence="7 8">
    <name type="scientific">Amylocarpus encephaloides</name>
    <dbReference type="NCBI Taxonomy" id="45428"/>
    <lineage>
        <taxon>Eukaryota</taxon>
        <taxon>Fungi</taxon>
        <taxon>Dikarya</taxon>
        <taxon>Ascomycota</taxon>
        <taxon>Pezizomycotina</taxon>
        <taxon>Leotiomycetes</taxon>
        <taxon>Helotiales</taxon>
        <taxon>Helotiales incertae sedis</taxon>
        <taxon>Amylocarpus</taxon>
    </lineage>
</organism>
<keyword evidence="8" id="KW-1185">Reference proteome</keyword>
<feature type="binding site" evidence="4">
    <location>
        <position position="249"/>
    </location>
    <ligand>
        <name>Zn(2+)</name>
        <dbReference type="ChEBI" id="CHEBI:29105"/>
    </ligand>
</feature>